<accession>A0ABY2CG86</accession>
<dbReference type="EMBL" id="SMCN01000037">
    <property type="protein sequence ID" value="TCV75168.1"/>
    <property type="molecule type" value="Genomic_DNA"/>
</dbReference>
<comment type="caution">
    <text evidence="1">The sequence shown here is derived from an EMBL/GenBank/DDBJ whole genome shotgun (WGS) entry which is preliminary data.</text>
</comment>
<organism evidence="1 2">
    <name type="scientific">Methylomonas methanica</name>
    <dbReference type="NCBI Taxonomy" id="421"/>
    <lineage>
        <taxon>Bacteria</taxon>
        <taxon>Pseudomonadati</taxon>
        <taxon>Pseudomonadota</taxon>
        <taxon>Gammaproteobacteria</taxon>
        <taxon>Methylococcales</taxon>
        <taxon>Methylococcaceae</taxon>
        <taxon>Methylomonas</taxon>
    </lineage>
</organism>
<gene>
    <name evidence="1" type="ORF">EDE11_1372</name>
</gene>
<dbReference type="Proteomes" id="UP000295649">
    <property type="component" value="Unassembled WGS sequence"/>
</dbReference>
<proteinExistence type="predicted"/>
<protein>
    <submittedName>
        <fullName evidence="1">Uncharacterized protein</fullName>
    </submittedName>
</protein>
<keyword evidence="2" id="KW-1185">Reference proteome</keyword>
<evidence type="ECO:0000313" key="2">
    <source>
        <dbReference type="Proteomes" id="UP000295649"/>
    </source>
</evidence>
<name>A0ABY2CG86_METMH</name>
<evidence type="ECO:0000313" key="1">
    <source>
        <dbReference type="EMBL" id="TCV75168.1"/>
    </source>
</evidence>
<sequence length="41" mass="4896">MLCYVKFLCYIVYTSHQLKYSANQQVINLAIIRKTPIQYIN</sequence>
<reference evidence="1 2" key="1">
    <citation type="submission" date="2019-03" db="EMBL/GenBank/DDBJ databases">
        <title>Systems level insights into methane cycling in arid and semi-arid ecosystems.</title>
        <authorList>
            <person name="Kalyuzhnaya M."/>
        </authorList>
    </citation>
    <scope>NUCLEOTIDE SEQUENCE [LARGE SCALE GENOMIC DNA]</scope>
    <source>
        <strain evidence="1 2">S-1</strain>
    </source>
</reference>